<evidence type="ECO:0000259" key="3">
    <source>
        <dbReference type="Pfam" id="PF25023"/>
    </source>
</evidence>
<dbReference type="PANTHER" id="PTHR32305">
    <property type="match status" value="1"/>
</dbReference>
<gene>
    <name evidence="4" type="ORF">ACEU3E_32495</name>
</gene>
<proteinExistence type="predicted"/>
<dbReference type="PANTHER" id="PTHR32305:SF15">
    <property type="entry name" value="PROTEIN RHSA-RELATED"/>
    <property type="match status" value="1"/>
</dbReference>
<dbReference type="NCBIfam" id="TIGR01643">
    <property type="entry name" value="YD_repeat_2x"/>
    <property type="match status" value="5"/>
</dbReference>
<dbReference type="Pfam" id="PF25023">
    <property type="entry name" value="TEN_YD-shell"/>
    <property type="match status" value="2"/>
</dbReference>
<dbReference type="Proteomes" id="UP001575622">
    <property type="component" value="Unassembled WGS sequence"/>
</dbReference>
<sequence>MKRIISSVLSLILFFSLITPTLAAEKEILSLLLSSFKKGSSITNASSLNGVLTDKIGSAIGAINSMTSITDSVYGSVYDSVYKNRMKRSLASQPIVTPVNLKPDESPYLINSEYDSVSTLSGSLSIQTTDMTVNERNGLSFSLTRTYNSIDANMYDKGPEDDDHPYDKSDFPFGWLGTGWSWDLPYMQYNGEDRYIHLAGPLGAGTYEIVSNWPIGHDEENINPNYAPGETYLLKYPWKNLKVKYLFVDYFEGYYLIQTLEGITYHFEVKGTRELNPLTKISDAYNNEIRFDYEDMYGYGYKRLKSISTDDPSQTITIDYQPEGITLTKGGQKVQFVQSLIKSLPNEFFLRGISDVKRLDKVIDAEGRTTTYNYEIKDEYSNYDVIDMRTNTVRTERGISQRNLLLSNITHPTGAKSQYVFDDTKRYAPYMPEYLGGRKGHYPLKEKSLQTIQSDGSLRTFKHEKFAYRVSEDFRYYYTDLDDGVSQTRYVNKCILNSNSLKPWLKDMYYQTNITKTSTRNGVTYTVSTDQQYDEVRQFPYPDKVTTTYTAQGQSYTTSTSREIDLYGNVLWSKDLMGITTNYDYDPNTHLLSSITQPIYNNQKRYTLLERNDKYKVTKERVFENDPNGKLLSETRYEDIDAYGNPRKIITKTDDAKENETLVEYGSQYHSRFPTKTTTDVTNVDGATSKITQQYEYNPTLGKVTKIIDGKGYATNYDYDKLGRVTKAINPDNSIVTLQYDDAKNSILITDEEGVKTYTQWNPIGWKIATGVSEQDIRSKFGYDTYGRLEWSEDARGNRTWFGYDQWSRQNKITYPDGSSATVEYNDIQRTKVSTDAEGYKITETLDPLDRTIKKEETKLVNGQPVVQTLGTFIYDTAGKVRESTDGRDNRTKFDYDALGRLTGVTNAKNEFTKYEYTSKDRLNLFKIVFPDKTERSKKYDELGRTIQTIAPDQAVEKFYYDENNNLRTYVDRKGQVATNDYDNRNKLRSSALGNETIRYDYDAAGKRKVMQDNTGTTNYHYNELGQLDILTYPDGRTIQYSYDRQGNRETMTDPFGYVTSYGYDNRNRLKGVGPSINDWDAKYDYKHNDLLATIVHRNGVTGSYAYEGLNLTGLFQQKQGAALNTFAYGYDSNRNQTSKTENGTRHEFSYDPLNRIGTSNQFGEQYTYDSRGNRQTMQSSNSPTLNGASYRYDERNRLVQVTTDDGKNVAYRYNGDGLLYERKENGQTVRYYYDGAHMIAEGIVANDSAALKARYVRGNGLAARADANGAKTYYLHNGHGDVVGLTDGSGNVVHRYTYDIWGNPLTVTEQVPQPFRYSGEFWDSSTHLQYLRARWYDPSVGRFMSQDTYEGDISNPLSLNLYTYVKNNPIKYADPSGHEDIQSGIGAGGLPGPSIGIGGGGTASKGLFITVGGWLGFTDAMNEQEPTIITTPAEQQKAYIGKWQFNEQDAYVDKQGSVQENKITISQQPIIKVGPTILLTYSGKPVKSANDLIGDIRASFNIDGVNVGLIGQTLDRATVMEAAKQFTGSNGKLISGQMHYSDKTGTNTVRMMKKVNNARWEANFEFRDENGEVYKNYHIELKD</sequence>
<feature type="domain" description="Teneurin-like YD-shell" evidence="3">
    <location>
        <begin position="822"/>
        <end position="1031"/>
    </location>
</feature>
<keyword evidence="5" id="KW-1185">Reference proteome</keyword>
<evidence type="ECO:0000313" key="5">
    <source>
        <dbReference type="Proteomes" id="UP001575622"/>
    </source>
</evidence>
<feature type="domain" description="Teneurin-like YD-shell" evidence="3">
    <location>
        <begin position="1115"/>
        <end position="1371"/>
    </location>
</feature>
<dbReference type="EMBL" id="JBHDLN010000027">
    <property type="protein sequence ID" value="MFB0846909.1"/>
    <property type="molecule type" value="Genomic_DNA"/>
</dbReference>
<name>A0ABV4VBC0_9BACL</name>
<dbReference type="InterPro" id="IPR006530">
    <property type="entry name" value="YD"/>
</dbReference>
<evidence type="ECO:0000313" key="4">
    <source>
        <dbReference type="EMBL" id="MFB0846909.1"/>
    </source>
</evidence>
<dbReference type="NCBIfam" id="TIGR03696">
    <property type="entry name" value="Rhs_assc_core"/>
    <property type="match status" value="1"/>
</dbReference>
<evidence type="ECO:0000256" key="2">
    <source>
        <dbReference type="SAM" id="MobiDB-lite"/>
    </source>
</evidence>
<feature type="region of interest" description="Disordered" evidence="2">
    <location>
        <begin position="1135"/>
        <end position="1155"/>
    </location>
</feature>
<dbReference type="Gene3D" id="2.180.10.10">
    <property type="entry name" value="RHS repeat-associated core"/>
    <property type="match status" value="4"/>
</dbReference>
<accession>A0ABV4VBC0</accession>
<dbReference type="InterPro" id="IPR056823">
    <property type="entry name" value="TEN-like_YD-shell"/>
</dbReference>
<dbReference type="InterPro" id="IPR050708">
    <property type="entry name" value="T6SS_VgrG/RHS"/>
</dbReference>
<dbReference type="InterPro" id="IPR022385">
    <property type="entry name" value="Rhs_assc_core"/>
</dbReference>
<evidence type="ECO:0000256" key="1">
    <source>
        <dbReference type="ARBA" id="ARBA00022737"/>
    </source>
</evidence>
<comment type="caution">
    <text evidence="4">The sequence shown here is derived from an EMBL/GenBank/DDBJ whole genome shotgun (WGS) entry which is preliminary data.</text>
</comment>
<keyword evidence="1" id="KW-0677">Repeat</keyword>
<protein>
    <submittedName>
        <fullName evidence="4">RHS repeat domain-containing protein</fullName>
    </submittedName>
</protein>
<reference evidence="4 5" key="1">
    <citation type="submission" date="2024-09" db="EMBL/GenBank/DDBJ databases">
        <authorList>
            <person name="Makale K.P.P."/>
            <person name="Makhzoum A."/>
            <person name="Rantong G."/>
            <person name="Rahube T.O."/>
        </authorList>
    </citation>
    <scope>NUCLEOTIDE SEQUENCE [LARGE SCALE GENOMIC DNA]</scope>
    <source>
        <strain evidence="4 5">KM_D13</strain>
    </source>
</reference>
<organism evidence="4 5">
    <name type="scientific">Paenibacillus oleatilyticus</name>
    <dbReference type="NCBI Taxonomy" id="2594886"/>
    <lineage>
        <taxon>Bacteria</taxon>
        <taxon>Bacillati</taxon>
        <taxon>Bacillota</taxon>
        <taxon>Bacilli</taxon>
        <taxon>Bacillales</taxon>
        <taxon>Paenibacillaceae</taxon>
        <taxon>Paenibacillus</taxon>
    </lineage>
</organism>
<dbReference type="RefSeq" id="WP_373956839.1">
    <property type="nucleotide sequence ID" value="NZ_JBHDLN010000027.1"/>
</dbReference>